<dbReference type="SMART" id="SM00116">
    <property type="entry name" value="CBS"/>
    <property type="match status" value="2"/>
</dbReference>
<dbReference type="InterPro" id="IPR051257">
    <property type="entry name" value="Diverse_CBS-Domain"/>
</dbReference>
<evidence type="ECO:0000256" key="1">
    <source>
        <dbReference type="ARBA" id="ARBA00023122"/>
    </source>
</evidence>
<dbReference type="InterPro" id="IPR007055">
    <property type="entry name" value="BON_dom"/>
</dbReference>
<evidence type="ECO:0000313" key="5">
    <source>
        <dbReference type="EMBL" id="MFD2422371.1"/>
    </source>
</evidence>
<keyword evidence="6" id="KW-1185">Reference proteome</keyword>
<dbReference type="Proteomes" id="UP001597417">
    <property type="component" value="Unassembled WGS sequence"/>
</dbReference>
<name>A0ABW5G5H5_9PSEU</name>
<feature type="domain" description="CBS" evidence="4">
    <location>
        <begin position="91"/>
        <end position="147"/>
    </location>
</feature>
<gene>
    <name evidence="5" type="ORF">ACFSXZ_39220</name>
</gene>
<evidence type="ECO:0000256" key="2">
    <source>
        <dbReference type="PROSITE-ProRule" id="PRU00703"/>
    </source>
</evidence>
<dbReference type="InterPro" id="IPR000644">
    <property type="entry name" value="CBS_dom"/>
</dbReference>
<dbReference type="RefSeq" id="WP_378271420.1">
    <property type="nucleotide sequence ID" value="NZ_JBHUKR010000027.1"/>
</dbReference>
<organism evidence="5 6">
    <name type="scientific">Amycolatopsis pigmentata</name>
    <dbReference type="NCBI Taxonomy" id="450801"/>
    <lineage>
        <taxon>Bacteria</taxon>
        <taxon>Bacillati</taxon>
        <taxon>Actinomycetota</taxon>
        <taxon>Actinomycetes</taxon>
        <taxon>Pseudonocardiales</taxon>
        <taxon>Pseudonocardiaceae</taxon>
        <taxon>Amycolatopsis</taxon>
    </lineage>
</organism>
<accession>A0ABW5G5H5</accession>
<dbReference type="SUPFAM" id="SSF54631">
    <property type="entry name" value="CBS-domain pair"/>
    <property type="match status" value="1"/>
</dbReference>
<comment type="caution">
    <text evidence="5">The sequence shown here is derived from an EMBL/GenBank/DDBJ whole genome shotgun (WGS) entry which is preliminary data.</text>
</comment>
<dbReference type="InterPro" id="IPR046342">
    <property type="entry name" value="CBS_dom_sf"/>
</dbReference>
<proteinExistence type="predicted"/>
<feature type="domain" description="BON" evidence="3">
    <location>
        <begin position="144"/>
        <end position="211"/>
    </location>
</feature>
<dbReference type="Gene3D" id="3.30.1340.30">
    <property type="match status" value="1"/>
</dbReference>
<dbReference type="Pfam" id="PF04972">
    <property type="entry name" value="BON"/>
    <property type="match status" value="1"/>
</dbReference>
<dbReference type="PROSITE" id="PS50914">
    <property type="entry name" value="BON"/>
    <property type="match status" value="1"/>
</dbReference>
<sequence>MREPTVAAVMSHPVCTASRETPFREIIAGLLEGGVLPVIDDSGAPVGMVSAKDALAKLEFRGGAEIPGPFAGRALRARWRKARGVTAGELMTSPVASIGLSTGVRVAARQLTTSGLHRLCVVDEAGGLAGLVSRRDLLMVFLRPDSVLEEDIRAELRRRVHSGEAIRVRVCGRIARLAGAIRFHSSVDQAESIARSVPGVIDVCNRLSYDFDDYQYV</sequence>
<reference evidence="6" key="1">
    <citation type="journal article" date="2019" name="Int. J. Syst. Evol. Microbiol.">
        <title>The Global Catalogue of Microorganisms (GCM) 10K type strain sequencing project: providing services to taxonomists for standard genome sequencing and annotation.</title>
        <authorList>
            <consortium name="The Broad Institute Genomics Platform"/>
            <consortium name="The Broad Institute Genome Sequencing Center for Infectious Disease"/>
            <person name="Wu L."/>
            <person name="Ma J."/>
        </authorList>
    </citation>
    <scope>NUCLEOTIDE SEQUENCE [LARGE SCALE GENOMIC DNA]</scope>
    <source>
        <strain evidence="6">CGMCC 4.7645</strain>
    </source>
</reference>
<dbReference type="PANTHER" id="PTHR43080">
    <property type="entry name" value="CBS DOMAIN-CONTAINING PROTEIN CBSX3, MITOCHONDRIAL"/>
    <property type="match status" value="1"/>
</dbReference>
<dbReference type="Pfam" id="PF00571">
    <property type="entry name" value="CBS"/>
    <property type="match status" value="2"/>
</dbReference>
<evidence type="ECO:0000313" key="6">
    <source>
        <dbReference type="Proteomes" id="UP001597417"/>
    </source>
</evidence>
<protein>
    <submittedName>
        <fullName evidence="5">CBS domain-containing protein</fullName>
    </submittedName>
</protein>
<evidence type="ECO:0000259" key="3">
    <source>
        <dbReference type="PROSITE" id="PS50914"/>
    </source>
</evidence>
<dbReference type="PROSITE" id="PS51371">
    <property type="entry name" value="CBS"/>
    <property type="match status" value="1"/>
</dbReference>
<dbReference type="Gene3D" id="3.10.580.10">
    <property type="entry name" value="CBS-domain"/>
    <property type="match status" value="1"/>
</dbReference>
<dbReference type="EMBL" id="JBHUKR010000027">
    <property type="protein sequence ID" value="MFD2422371.1"/>
    <property type="molecule type" value="Genomic_DNA"/>
</dbReference>
<keyword evidence="1 2" id="KW-0129">CBS domain</keyword>
<dbReference type="PANTHER" id="PTHR43080:SF29">
    <property type="entry name" value="OS02G0818000 PROTEIN"/>
    <property type="match status" value="1"/>
</dbReference>
<evidence type="ECO:0000259" key="4">
    <source>
        <dbReference type="PROSITE" id="PS51371"/>
    </source>
</evidence>